<feature type="transmembrane region" description="Helical" evidence="1">
    <location>
        <begin position="72"/>
        <end position="89"/>
    </location>
</feature>
<dbReference type="Proteomes" id="UP000199409">
    <property type="component" value="Unassembled WGS sequence"/>
</dbReference>
<dbReference type="RefSeq" id="WP_092350298.1">
    <property type="nucleotide sequence ID" value="NZ_FNQN01000010.1"/>
</dbReference>
<accession>A0A1H4DK02</accession>
<evidence type="ECO:0000256" key="1">
    <source>
        <dbReference type="SAM" id="Phobius"/>
    </source>
</evidence>
<dbReference type="EMBL" id="FNQN01000010">
    <property type="protein sequence ID" value="SEA73044.1"/>
    <property type="molecule type" value="Genomic_DNA"/>
</dbReference>
<evidence type="ECO:0008006" key="4">
    <source>
        <dbReference type="Google" id="ProtNLM"/>
    </source>
</evidence>
<protein>
    <recommendedName>
        <fullName evidence="4">Zinc-ribbon domain-containing protein</fullName>
    </recommendedName>
</protein>
<keyword evidence="1" id="KW-0472">Membrane</keyword>
<proteinExistence type="predicted"/>
<feature type="transmembrane region" description="Helical" evidence="1">
    <location>
        <begin position="43"/>
        <end position="60"/>
    </location>
</feature>
<dbReference type="STRING" id="37625.SAMN05660420_03006"/>
<reference evidence="2 3" key="1">
    <citation type="submission" date="2016-10" db="EMBL/GenBank/DDBJ databases">
        <authorList>
            <person name="de Groot N.N."/>
        </authorList>
    </citation>
    <scope>NUCLEOTIDE SEQUENCE [LARGE SCALE GENOMIC DNA]</scope>
    <source>
        <strain evidence="2 3">DSM 7343</strain>
    </source>
</reference>
<dbReference type="OrthoDB" id="9816361at2"/>
<keyword evidence="1" id="KW-1133">Transmembrane helix</keyword>
<evidence type="ECO:0000313" key="3">
    <source>
        <dbReference type="Proteomes" id="UP000199409"/>
    </source>
</evidence>
<dbReference type="AlphaFoldDB" id="A0A1H4DK02"/>
<organism evidence="2 3">
    <name type="scientific">Desulfuromusa kysingii</name>
    <dbReference type="NCBI Taxonomy" id="37625"/>
    <lineage>
        <taxon>Bacteria</taxon>
        <taxon>Pseudomonadati</taxon>
        <taxon>Thermodesulfobacteriota</taxon>
        <taxon>Desulfuromonadia</taxon>
        <taxon>Desulfuromonadales</taxon>
        <taxon>Geopsychrobacteraceae</taxon>
        <taxon>Desulfuromusa</taxon>
    </lineage>
</organism>
<feature type="transmembrane region" description="Helical" evidence="1">
    <location>
        <begin position="101"/>
        <end position="121"/>
    </location>
</feature>
<gene>
    <name evidence="2" type="ORF">SAMN05660420_03006</name>
</gene>
<keyword evidence="1" id="KW-0812">Transmembrane</keyword>
<sequence length="123" mass="13142">MKSANEKFCRECGSLISVRAEICPKCGVRQMDPNTSISVTKDGTLWLPVPSMILGMMMFLTFFDDSGWDSDTIIGCAFFAILGLVLGIVSVSTQRKGKGMAVTGILLSTLSLIALLGLFVAQG</sequence>
<evidence type="ECO:0000313" key="2">
    <source>
        <dbReference type="EMBL" id="SEA73044.1"/>
    </source>
</evidence>
<name>A0A1H4DK02_9BACT</name>
<keyword evidence="3" id="KW-1185">Reference proteome</keyword>